<reference evidence="3 4" key="1">
    <citation type="submission" date="2022-09" db="EMBL/GenBank/DDBJ databases">
        <authorList>
            <person name="Palmer J.M."/>
        </authorList>
    </citation>
    <scope>NUCLEOTIDE SEQUENCE [LARGE SCALE GENOMIC DNA]</scope>
    <source>
        <strain evidence="3 4">DSM 7382</strain>
    </source>
</reference>
<evidence type="ECO:0000313" key="4">
    <source>
        <dbReference type="Proteomes" id="UP001385951"/>
    </source>
</evidence>
<accession>A0AAW0FXR0</accession>
<dbReference type="Proteomes" id="UP001385951">
    <property type="component" value="Unassembled WGS sequence"/>
</dbReference>
<evidence type="ECO:0000313" key="3">
    <source>
        <dbReference type="EMBL" id="KAK7685701.1"/>
    </source>
</evidence>
<feature type="region of interest" description="Disordered" evidence="1">
    <location>
        <begin position="1"/>
        <end position="46"/>
    </location>
</feature>
<name>A0AAW0FXR0_9APHY</name>
<proteinExistence type="predicted"/>
<keyword evidence="4" id="KW-1185">Reference proteome</keyword>
<dbReference type="AlphaFoldDB" id="A0AAW0FXR0"/>
<dbReference type="InterPro" id="IPR055754">
    <property type="entry name" value="DUF7330"/>
</dbReference>
<organism evidence="3 4">
    <name type="scientific">Cerrena zonata</name>
    <dbReference type="NCBI Taxonomy" id="2478898"/>
    <lineage>
        <taxon>Eukaryota</taxon>
        <taxon>Fungi</taxon>
        <taxon>Dikarya</taxon>
        <taxon>Basidiomycota</taxon>
        <taxon>Agaricomycotina</taxon>
        <taxon>Agaricomycetes</taxon>
        <taxon>Polyporales</taxon>
        <taxon>Cerrenaceae</taxon>
        <taxon>Cerrena</taxon>
    </lineage>
</organism>
<dbReference type="EMBL" id="JASBNA010000019">
    <property type="protein sequence ID" value="KAK7685701.1"/>
    <property type="molecule type" value="Genomic_DNA"/>
</dbReference>
<protein>
    <recommendedName>
        <fullName evidence="2">DUF7330 domain-containing protein</fullName>
    </recommendedName>
</protein>
<dbReference type="Pfam" id="PF24016">
    <property type="entry name" value="DUF7330"/>
    <property type="match status" value="1"/>
</dbReference>
<gene>
    <name evidence="3" type="ORF">QCA50_011045</name>
</gene>
<feature type="domain" description="DUF7330" evidence="2">
    <location>
        <begin position="67"/>
        <end position="258"/>
    </location>
</feature>
<comment type="caution">
    <text evidence="3">The sequence shown here is derived from an EMBL/GenBank/DDBJ whole genome shotgun (WGS) entry which is preliminary data.</text>
</comment>
<evidence type="ECO:0000256" key="1">
    <source>
        <dbReference type="SAM" id="MobiDB-lite"/>
    </source>
</evidence>
<evidence type="ECO:0000259" key="2">
    <source>
        <dbReference type="Pfam" id="PF24016"/>
    </source>
</evidence>
<sequence length="292" mass="32153">MLILHEKDAYAPSSVSKSVADSKDFENPPPYVAPSPSSSSPRQINPLNIESQIPTSLFQSAVEQQTNHLYLQSRHNPISGSYIINSEIPPFAVGCKATKDQGRVPLDRQNSKYFKKCHTSNAQFETRHGAITLNLATAGTDDTKLTRTYVQASSRHAKININLFSLQMNKHICLEAATRHGHIVVFLPQTFQGLIQIRSRRGNVNFLPSFAQHARVVNGSDTSAMVLFGVQNIVLSDLDNDDTDLCMLTTRHGKITIGISGVDTYDDSQSTNLLVKKIGSLSMMLLGTDVTR</sequence>